<keyword evidence="5" id="KW-0547">Nucleotide-binding</keyword>
<dbReference type="PANTHER" id="PTHR45927:SF5">
    <property type="entry name" value="PROTEIN KINASE DOMAIN-CONTAINING PROTEIN"/>
    <property type="match status" value="1"/>
</dbReference>
<feature type="signal peptide" evidence="11">
    <location>
        <begin position="1"/>
        <end position="20"/>
    </location>
</feature>
<evidence type="ECO:0000256" key="6">
    <source>
        <dbReference type="ARBA" id="ARBA00022840"/>
    </source>
</evidence>
<evidence type="ECO:0000256" key="10">
    <source>
        <dbReference type="SAM" id="Phobius"/>
    </source>
</evidence>
<evidence type="ECO:0000256" key="9">
    <source>
        <dbReference type="ARBA" id="ARBA00023157"/>
    </source>
</evidence>
<evidence type="ECO:0000256" key="3">
    <source>
        <dbReference type="ARBA" id="ARBA00022692"/>
    </source>
</evidence>
<dbReference type="Pfam" id="PF23446">
    <property type="entry name" value="LysM1_NFP_LYK"/>
    <property type="match status" value="1"/>
</dbReference>
<evidence type="ECO:0000313" key="14">
    <source>
        <dbReference type="RefSeq" id="XP_010999981.1"/>
    </source>
</evidence>
<dbReference type="KEGG" id="peu:105107667"/>
<evidence type="ECO:0000313" key="13">
    <source>
        <dbReference type="Proteomes" id="UP000694918"/>
    </source>
</evidence>
<keyword evidence="8 10" id="KW-0472">Membrane</keyword>
<evidence type="ECO:0000256" key="1">
    <source>
        <dbReference type="ARBA" id="ARBA00004162"/>
    </source>
</evidence>
<keyword evidence="9" id="KW-1015">Disulfide bond</keyword>
<keyword evidence="2" id="KW-1003">Cell membrane</keyword>
<evidence type="ECO:0000256" key="4">
    <source>
        <dbReference type="ARBA" id="ARBA00022729"/>
    </source>
</evidence>
<dbReference type="Gene3D" id="1.10.510.10">
    <property type="entry name" value="Transferase(Phosphotransferase) domain 1"/>
    <property type="match status" value="1"/>
</dbReference>
<evidence type="ECO:0000256" key="7">
    <source>
        <dbReference type="ARBA" id="ARBA00022989"/>
    </source>
</evidence>
<feature type="transmembrane region" description="Helical" evidence="10">
    <location>
        <begin position="272"/>
        <end position="292"/>
    </location>
</feature>
<reference evidence="14" key="1">
    <citation type="submission" date="2025-08" db="UniProtKB">
        <authorList>
            <consortium name="RefSeq"/>
        </authorList>
    </citation>
    <scope>IDENTIFICATION</scope>
</reference>
<dbReference type="GO" id="GO:0005524">
    <property type="term" value="F:ATP binding"/>
    <property type="evidence" value="ECO:0007669"/>
    <property type="project" value="UniProtKB-KW"/>
</dbReference>
<dbReference type="InterPro" id="IPR001245">
    <property type="entry name" value="Ser-Thr/Tyr_kinase_cat_dom"/>
</dbReference>
<dbReference type="InterPro" id="IPR000719">
    <property type="entry name" value="Prot_kinase_dom"/>
</dbReference>
<dbReference type="GO" id="GO:0051707">
    <property type="term" value="P:response to other organism"/>
    <property type="evidence" value="ECO:0007669"/>
    <property type="project" value="UniProtKB-ARBA"/>
</dbReference>
<dbReference type="RefSeq" id="XP_010999981.1">
    <property type="nucleotide sequence ID" value="XM_011001679.1"/>
</dbReference>
<dbReference type="Pfam" id="PF07714">
    <property type="entry name" value="PK_Tyr_Ser-Thr"/>
    <property type="match status" value="1"/>
</dbReference>
<evidence type="ECO:0000256" key="8">
    <source>
        <dbReference type="ARBA" id="ARBA00023136"/>
    </source>
</evidence>
<keyword evidence="4 11" id="KW-0732">Signal</keyword>
<keyword evidence="13" id="KW-1185">Reference proteome</keyword>
<comment type="subcellular location">
    <subcellularLocation>
        <location evidence="1">Cell membrane</location>
        <topology evidence="1">Single-pass membrane protein</topology>
    </subcellularLocation>
</comment>
<evidence type="ECO:0000259" key="12">
    <source>
        <dbReference type="PROSITE" id="PS50011"/>
    </source>
</evidence>
<dbReference type="Pfam" id="PF23473">
    <property type="entry name" value="LysM3_LYK4_5"/>
    <property type="match status" value="1"/>
</dbReference>
<proteinExistence type="predicted"/>
<dbReference type="PANTHER" id="PTHR45927">
    <property type="entry name" value="LYSM-DOMAIN RECEPTOR-LIKE KINASE-RELATED"/>
    <property type="match status" value="1"/>
</dbReference>
<keyword evidence="3 10" id="KW-0812">Transmembrane</keyword>
<name>A0AAJ6SWP8_POPEU</name>
<dbReference type="SUPFAM" id="SSF56112">
    <property type="entry name" value="Protein kinase-like (PK-like)"/>
    <property type="match status" value="1"/>
</dbReference>
<dbReference type="InterPro" id="IPR011009">
    <property type="entry name" value="Kinase-like_dom_sf"/>
</dbReference>
<accession>A0AAJ6SWP8</accession>
<dbReference type="InterPro" id="IPR056563">
    <property type="entry name" value="LysM3_LYK4_5"/>
</dbReference>
<evidence type="ECO:0000256" key="11">
    <source>
        <dbReference type="SAM" id="SignalP"/>
    </source>
</evidence>
<gene>
    <name evidence="14" type="primary">LOC105107667</name>
</gene>
<feature type="domain" description="Protein kinase" evidence="12">
    <location>
        <begin position="258"/>
        <end position="618"/>
    </location>
</feature>
<dbReference type="InterPro" id="IPR056562">
    <property type="entry name" value="LysM2_CERK1_LYK3_4_5"/>
</dbReference>
<dbReference type="InterPro" id="IPR052611">
    <property type="entry name" value="Plant_RLK_LysM"/>
</dbReference>
<protein>
    <submittedName>
        <fullName evidence="14">LysM domain receptor-like kinase 4</fullName>
    </submittedName>
</protein>
<evidence type="ECO:0000256" key="2">
    <source>
        <dbReference type="ARBA" id="ARBA00022475"/>
    </source>
</evidence>
<organism evidence="13 14">
    <name type="scientific">Populus euphratica</name>
    <name type="common">Euphrates poplar</name>
    <dbReference type="NCBI Taxonomy" id="75702"/>
    <lineage>
        <taxon>Eukaryota</taxon>
        <taxon>Viridiplantae</taxon>
        <taxon>Streptophyta</taxon>
        <taxon>Embryophyta</taxon>
        <taxon>Tracheophyta</taxon>
        <taxon>Spermatophyta</taxon>
        <taxon>Magnoliopsida</taxon>
        <taxon>eudicotyledons</taxon>
        <taxon>Gunneridae</taxon>
        <taxon>Pentapetalae</taxon>
        <taxon>rosids</taxon>
        <taxon>fabids</taxon>
        <taxon>Malpighiales</taxon>
        <taxon>Salicaceae</taxon>
        <taxon>Saliceae</taxon>
        <taxon>Populus</taxon>
    </lineage>
</organism>
<keyword evidence="7 10" id="KW-1133">Transmembrane helix</keyword>
<dbReference type="AlphaFoldDB" id="A0AAJ6SWP8"/>
<dbReference type="InterPro" id="IPR056561">
    <property type="entry name" value="NFP_LYK_LysM1"/>
</dbReference>
<dbReference type="PROSITE" id="PS50011">
    <property type="entry name" value="PROTEIN_KINASE_DOM"/>
    <property type="match status" value="1"/>
</dbReference>
<keyword evidence="6" id="KW-0067">ATP-binding</keyword>
<dbReference type="FunFam" id="1.10.510.10:FF:000468">
    <property type="entry name" value="PTI1-like tyrosine-protein kinase 3"/>
    <property type="match status" value="1"/>
</dbReference>
<dbReference type="Gene3D" id="3.30.200.20">
    <property type="entry name" value="Phosphorylase Kinase, domain 1"/>
    <property type="match status" value="1"/>
</dbReference>
<dbReference type="GeneID" id="105107667"/>
<dbReference type="Proteomes" id="UP000694918">
    <property type="component" value="Unplaced"/>
</dbReference>
<feature type="chain" id="PRO_5042556646" evidence="11">
    <location>
        <begin position="21"/>
        <end position="624"/>
    </location>
</feature>
<dbReference type="GO" id="GO:0005886">
    <property type="term" value="C:plasma membrane"/>
    <property type="evidence" value="ECO:0007669"/>
    <property type="project" value="UniProtKB-SubCell"/>
</dbReference>
<dbReference type="Pfam" id="PF23472">
    <property type="entry name" value="LysM2_CERK1_LYK3_4_5"/>
    <property type="match status" value="1"/>
</dbReference>
<evidence type="ECO:0000256" key="5">
    <source>
        <dbReference type="ARBA" id="ARBA00022741"/>
    </source>
</evidence>
<dbReference type="GO" id="GO:0004672">
    <property type="term" value="F:protein kinase activity"/>
    <property type="evidence" value="ECO:0007669"/>
    <property type="project" value="InterPro"/>
</dbReference>
<sequence length="624" mass="70572">MNQLLLSLLFLFFLSPNLHAQQSYSGNAVMDCDNSDATSPSPAFLYTCNGRNRSCQAFLIYKSQPPYNTISSISNLLSADPLELARINNFSSSAVFRTDREVIVPVLCSCSGKYYQANTSYTIPSNYDTYFTIANYTYEGLATCSSLIHENNYSEFGLDIGMKLQVPLRCACPTSNQTKNGTKHLLSYLVSWGDEVRNVSRRFNASTNSVTYANGFTEDNPTVFPFTTILIPLSNEPSSSQTIIHYPLPPNSSPHNPFHRIERPGKGSQRTITIGISFLVMSFILSMVLLLYKKKICGARKDRKEKKILSMSEEFRHHVAEVDQGLKIYKFEELRVATKDFSTENRLSCSVYQGVLGGQVVAIKKMSKDVSNEVIFLRNINHFNLIRLYAACEHQEGSYLIYEFMENGSLRDWLCRKDCLEVQSWNFRIQIALDVANGLHYLHNFTDPICVHKRICSSNVLLNRHLRAKIANFSCAHSAKQEEYMNFSMRWALGEKGYMAPEYVEYGLVAPEIDVYAFGVVLLELVTGKEAVFIQDEEEMQLSEAIISIMEEDEGEAQLGGLIDPCLMEKCSMKLVLRLVKLSLACLEQEPESRPCMGEIVSSLLKIQVDANISEPYLWRGVNF</sequence>